<dbReference type="EMBL" id="DUZY01000001">
    <property type="protein sequence ID" value="DAD18268.1"/>
    <property type="molecule type" value="Genomic_DNA"/>
</dbReference>
<reference evidence="2 3" key="1">
    <citation type="journal article" date="2020" name="Mol. Biol. Evol.">
        <title>Distinct Expression and Methylation Patterns for Genes with Different Fates following a Single Whole-Genome Duplication in Flowering Plants.</title>
        <authorList>
            <person name="Shi T."/>
            <person name="Rahmani R.S."/>
            <person name="Gugger P.F."/>
            <person name="Wang M."/>
            <person name="Li H."/>
            <person name="Zhang Y."/>
            <person name="Li Z."/>
            <person name="Wang Q."/>
            <person name="Van de Peer Y."/>
            <person name="Marchal K."/>
            <person name="Chen J."/>
        </authorList>
    </citation>
    <scope>NUCLEOTIDE SEQUENCE [LARGE SCALE GENOMIC DNA]</scope>
    <source>
        <tissue evidence="2">Leaf</tissue>
    </source>
</reference>
<dbReference type="AlphaFoldDB" id="A0A822XL52"/>
<organism evidence="2 3">
    <name type="scientific">Nelumbo nucifera</name>
    <name type="common">Sacred lotus</name>
    <dbReference type="NCBI Taxonomy" id="4432"/>
    <lineage>
        <taxon>Eukaryota</taxon>
        <taxon>Viridiplantae</taxon>
        <taxon>Streptophyta</taxon>
        <taxon>Embryophyta</taxon>
        <taxon>Tracheophyta</taxon>
        <taxon>Spermatophyta</taxon>
        <taxon>Magnoliopsida</taxon>
        <taxon>Proteales</taxon>
        <taxon>Nelumbonaceae</taxon>
        <taxon>Nelumbo</taxon>
    </lineage>
</organism>
<feature type="region of interest" description="Disordered" evidence="1">
    <location>
        <begin position="1"/>
        <end position="33"/>
    </location>
</feature>
<accession>A0A822XL52</accession>
<gene>
    <name evidence="2" type="ORF">HUJ06_019731</name>
</gene>
<sequence>MVEEENPSTPAHTRFNRQLKVRQPTKILVNSTS</sequence>
<name>A0A822XL52_NELNU</name>
<proteinExistence type="predicted"/>
<comment type="caution">
    <text evidence="2">The sequence shown here is derived from an EMBL/GenBank/DDBJ whole genome shotgun (WGS) entry which is preliminary data.</text>
</comment>
<evidence type="ECO:0000313" key="2">
    <source>
        <dbReference type="EMBL" id="DAD18268.1"/>
    </source>
</evidence>
<protein>
    <submittedName>
        <fullName evidence="2">Uncharacterized protein</fullName>
    </submittedName>
</protein>
<evidence type="ECO:0000313" key="3">
    <source>
        <dbReference type="Proteomes" id="UP000607653"/>
    </source>
</evidence>
<dbReference type="Proteomes" id="UP000607653">
    <property type="component" value="Unassembled WGS sequence"/>
</dbReference>
<evidence type="ECO:0000256" key="1">
    <source>
        <dbReference type="SAM" id="MobiDB-lite"/>
    </source>
</evidence>
<keyword evidence="3" id="KW-1185">Reference proteome</keyword>